<sequence length="142" mass="15444">LHFGPPCFISTKREQHLYSPEIPLDVLKEKAISMLTEAVQGGGDHIRDPVGGSVEFQFVPILRLIGTLLTTGVLTSRDVHKILLLIEPGVFAEHSPRDATAKEGLTGAEEKAVEAGEEEARDGKALVKGLLEKKLPESVKRQ</sequence>
<dbReference type="PANTHER" id="PTHR46399">
    <property type="entry name" value="B30.2/SPRY DOMAIN-CONTAINING PROTEIN"/>
    <property type="match status" value="1"/>
</dbReference>
<evidence type="ECO:0000259" key="2">
    <source>
        <dbReference type="Pfam" id="PF21119"/>
    </source>
</evidence>
<dbReference type="PANTHER" id="PTHR46399:SF9">
    <property type="entry name" value="RYANODINE RECEPTOR 3"/>
    <property type="match status" value="1"/>
</dbReference>
<evidence type="ECO:0000256" key="1">
    <source>
        <dbReference type="SAM" id="MobiDB-lite"/>
    </source>
</evidence>
<dbReference type="EMBL" id="JAMKFB020000017">
    <property type="protein sequence ID" value="KAL0169405.1"/>
    <property type="molecule type" value="Genomic_DNA"/>
</dbReference>
<dbReference type="Proteomes" id="UP001529510">
    <property type="component" value="Unassembled WGS sequence"/>
</dbReference>
<feature type="domain" description="Ryanodine receptor junctional solenoid" evidence="2">
    <location>
        <begin position="1"/>
        <end position="142"/>
    </location>
</feature>
<organism evidence="3 4">
    <name type="scientific">Cirrhinus mrigala</name>
    <name type="common">Mrigala</name>
    <dbReference type="NCBI Taxonomy" id="683832"/>
    <lineage>
        <taxon>Eukaryota</taxon>
        <taxon>Metazoa</taxon>
        <taxon>Chordata</taxon>
        <taxon>Craniata</taxon>
        <taxon>Vertebrata</taxon>
        <taxon>Euteleostomi</taxon>
        <taxon>Actinopterygii</taxon>
        <taxon>Neopterygii</taxon>
        <taxon>Teleostei</taxon>
        <taxon>Ostariophysi</taxon>
        <taxon>Cypriniformes</taxon>
        <taxon>Cyprinidae</taxon>
        <taxon>Labeoninae</taxon>
        <taxon>Labeonini</taxon>
        <taxon>Cirrhinus</taxon>
    </lineage>
</organism>
<proteinExistence type="predicted"/>
<keyword evidence="4" id="KW-1185">Reference proteome</keyword>
<comment type="caution">
    <text evidence="3">The sequence shown here is derived from an EMBL/GenBank/DDBJ whole genome shotgun (WGS) entry which is preliminary data.</text>
</comment>
<feature type="non-terminal residue" evidence="3">
    <location>
        <position position="142"/>
    </location>
</feature>
<feature type="region of interest" description="Disordered" evidence="1">
    <location>
        <begin position="97"/>
        <end position="121"/>
    </location>
</feature>
<gene>
    <name evidence="3" type="ORF">M9458_034001</name>
</gene>
<dbReference type="Pfam" id="PF21119">
    <property type="entry name" value="RYDR_Jsol"/>
    <property type="match status" value="1"/>
</dbReference>
<name>A0ABD0P6Z2_CIRMR</name>
<dbReference type="InterPro" id="IPR015925">
    <property type="entry name" value="Ryanodine_IP3_receptor"/>
</dbReference>
<dbReference type="InterPro" id="IPR048581">
    <property type="entry name" value="RYDR_Jsol"/>
</dbReference>
<feature type="non-terminal residue" evidence="3">
    <location>
        <position position="1"/>
    </location>
</feature>
<reference evidence="3 4" key="1">
    <citation type="submission" date="2024-05" db="EMBL/GenBank/DDBJ databases">
        <title>Genome sequencing and assembly of Indian major carp, Cirrhinus mrigala (Hamilton, 1822).</title>
        <authorList>
            <person name="Mohindra V."/>
            <person name="Chowdhury L.M."/>
            <person name="Lal K."/>
            <person name="Jena J.K."/>
        </authorList>
    </citation>
    <scope>NUCLEOTIDE SEQUENCE [LARGE SCALE GENOMIC DNA]</scope>
    <source>
        <strain evidence="3">CM1030</strain>
        <tissue evidence="3">Blood</tissue>
    </source>
</reference>
<accession>A0ABD0P6Z2</accession>
<dbReference type="AlphaFoldDB" id="A0ABD0P6Z2"/>
<evidence type="ECO:0000313" key="4">
    <source>
        <dbReference type="Proteomes" id="UP001529510"/>
    </source>
</evidence>
<evidence type="ECO:0000313" key="3">
    <source>
        <dbReference type="EMBL" id="KAL0169405.1"/>
    </source>
</evidence>
<protein>
    <recommendedName>
        <fullName evidence="2">Ryanodine receptor junctional solenoid domain-containing protein</fullName>
    </recommendedName>
</protein>